<accession>A0A5B8Y0I7</accession>
<evidence type="ECO:0000259" key="4">
    <source>
        <dbReference type="PROSITE" id="PS50949"/>
    </source>
</evidence>
<reference evidence="5 6" key="1">
    <citation type="submission" date="2019-08" db="EMBL/GenBank/DDBJ databases">
        <authorList>
            <person name="Liang Q."/>
        </authorList>
    </citation>
    <scope>NUCLEOTIDE SEQUENCE [LARGE SCALE GENOMIC DNA]</scope>
    <source>
        <strain evidence="5 6">V1718</strain>
    </source>
</reference>
<dbReference type="Proteomes" id="UP000321595">
    <property type="component" value="Chromosome"/>
</dbReference>
<organism evidence="5 6">
    <name type="scientific">Microvenator marinus</name>
    <dbReference type="NCBI Taxonomy" id="2600177"/>
    <lineage>
        <taxon>Bacteria</taxon>
        <taxon>Deltaproteobacteria</taxon>
        <taxon>Bradymonadales</taxon>
        <taxon>Microvenatoraceae</taxon>
        <taxon>Microvenator</taxon>
    </lineage>
</organism>
<evidence type="ECO:0000256" key="1">
    <source>
        <dbReference type="ARBA" id="ARBA00023015"/>
    </source>
</evidence>
<keyword evidence="3" id="KW-0804">Transcription</keyword>
<dbReference type="InterPro" id="IPR036388">
    <property type="entry name" value="WH-like_DNA-bd_sf"/>
</dbReference>
<dbReference type="PANTHER" id="PTHR43537:SF24">
    <property type="entry name" value="GLUCONATE OPERON TRANSCRIPTIONAL REPRESSOR"/>
    <property type="match status" value="1"/>
</dbReference>
<dbReference type="SMART" id="SM00895">
    <property type="entry name" value="FCD"/>
    <property type="match status" value="1"/>
</dbReference>
<dbReference type="InterPro" id="IPR000524">
    <property type="entry name" value="Tscrpt_reg_HTH_GntR"/>
</dbReference>
<dbReference type="InterPro" id="IPR011711">
    <property type="entry name" value="GntR_C"/>
</dbReference>
<protein>
    <submittedName>
        <fullName evidence="5">FadR family transcriptional regulator</fullName>
    </submittedName>
</protein>
<dbReference type="PRINTS" id="PR00035">
    <property type="entry name" value="HTHGNTR"/>
</dbReference>
<dbReference type="KEGG" id="bbae:FRD01_18365"/>
<evidence type="ECO:0000313" key="5">
    <source>
        <dbReference type="EMBL" id="QED29169.1"/>
    </source>
</evidence>
<dbReference type="AlphaFoldDB" id="A0A5B8Y0I7"/>
<proteinExistence type="predicted"/>
<keyword evidence="1" id="KW-0805">Transcription regulation</keyword>
<dbReference type="PANTHER" id="PTHR43537">
    <property type="entry name" value="TRANSCRIPTIONAL REGULATOR, GNTR FAMILY"/>
    <property type="match status" value="1"/>
</dbReference>
<dbReference type="PROSITE" id="PS50949">
    <property type="entry name" value="HTH_GNTR"/>
    <property type="match status" value="1"/>
</dbReference>
<dbReference type="GO" id="GO:0003700">
    <property type="term" value="F:DNA-binding transcription factor activity"/>
    <property type="evidence" value="ECO:0007669"/>
    <property type="project" value="InterPro"/>
</dbReference>
<dbReference type="SUPFAM" id="SSF46785">
    <property type="entry name" value="Winged helix' DNA-binding domain"/>
    <property type="match status" value="1"/>
</dbReference>
<evidence type="ECO:0000256" key="3">
    <source>
        <dbReference type="ARBA" id="ARBA00023163"/>
    </source>
</evidence>
<evidence type="ECO:0000256" key="2">
    <source>
        <dbReference type="ARBA" id="ARBA00023125"/>
    </source>
</evidence>
<dbReference type="SMART" id="SM00345">
    <property type="entry name" value="HTH_GNTR"/>
    <property type="match status" value="1"/>
</dbReference>
<dbReference type="Gene3D" id="1.10.10.10">
    <property type="entry name" value="Winged helix-like DNA-binding domain superfamily/Winged helix DNA-binding domain"/>
    <property type="match status" value="1"/>
</dbReference>
<dbReference type="GO" id="GO:0003677">
    <property type="term" value="F:DNA binding"/>
    <property type="evidence" value="ECO:0007669"/>
    <property type="project" value="UniProtKB-KW"/>
</dbReference>
<gene>
    <name evidence="5" type="ORF">FRD01_18365</name>
</gene>
<dbReference type="CDD" id="cd07377">
    <property type="entry name" value="WHTH_GntR"/>
    <property type="match status" value="1"/>
</dbReference>
<dbReference type="InterPro" id="IPR036390">
    <property type="entry name" value="WH_DNA-bd_sf"/>
</dbReference>
<keyword evidence="2" id="KW-0238">DNA-binding</keyword>
<dbReference type="Gene3D" id="1.20.120.530">
    <property type="entry name" value="GntR ligand-binding domain-like"/>
    <property type="match status" value="1"/>
</dbReference>
<dbReference type="EMBL" id="CP042467">
    <property type="protein sequence ID" value="QED29169.1"/>
    <property type="molecule type" value="Genomic_DNA"/>
</dbReference>
<evidence type="ECO:0000313" key="6">
    <source>
        <dbReference type="Proteomes" id="UP000321595"/>
    </source>
</evidence>
<feature type="domain" description="HTH gntR-type" evidence="4">
    <location>
        <begin position="22"/>
        <end position="90"/>
    </location>
</feature>
<dbReference type="OrthoDB" id="5343675at2"/>
<dbReference type="SUPFAM" id="SSF48008">
    <property type="entry name" value="GntR ligand-binding domain-like"/>
    <property type="match status" value="1"/>
</dbReference>
<sequence>MTTWSNAFYRRVDEMFTPITKKSVSDSVFEQLRQRILAGELAAGETLPSERHLAETLGVNRGAVREALKRLEQAKLITIHQGESTRVLDFWETAGTELISSLIFDADGQIDFEVARSVMEMRSAMAADIARLCAIRSPEIAENLLRICEEMKLGDLSARQDLNMEFWATVIRGSQNVAYQLAFNSIRELYDQMRELMAVVLMEELNNLSSHRTIAEAIGAGESEKARKLALELVSTRAPSSLVG</sequence>
<name>A0A5B8Y0I7_9DELT</name>
<dbReference type="InterPro" id="IPR008920">
    <property type="entry name" value="TF_FadR/GntR_C"/>
</dbReference>
<keyword evidence="6" id="KW-1185">Reference proteome</keyword>
<dbReference type="Pfam" id="PF00392">
    <property type="entry name" value="GntR"/>
    <property type="match status" value="1"/>
</dbReference>
<dbReference type="Pfam" id="PF07729">
    <property type="entry name" value="FCD"/>
    <property type="match status" value="1"/>
</dbReference>